<dbReference type="RefSeq" id="WP_179242341.1">
    <property type="nucleotide sequence ID" value="NZ_CP058595.1"/>
</dbReference>
<proteinExistence type="predicted"/>
<dbReference type="Proteomes" id="UP000509302">
    <property type="component" value="Chromosome"/>
</dbReference>
<evidence type="ECO:0000313" key="2">
    <source>
        <dbReference type="Proteomes" id="UP000509302"/>
    </source>
</evidence>
<protein>
    <submittedName>
        <fullName evidence="1">Uncharacterized protein</fullName>
    </submittedName>
</protein>
<reference evidence="1 2" key="1">
    <citation type="journal article" date="2006" name="Int. J. Syst. Evol. Microbiol.">
        <title>Costertonia aggregata gen. nov., sp. nov., a mesophilic marine bacterium of the family Flavobacteriaceae, isolated from a mature biofilm.</title>
        <authorList>
            <person name="Kwon K.K."/>
            <person name="Lee Y.K."/>
            <person name="Lee H.K."/>
        </authorList>
    </citation>
    <scope>NUCLEOTIDE SEQUENCE [LARGE SCALE GENOMIC DNA]</scope>
    <source>
        <strain evidence="1 2">KCCM 42265</strain>
    </source>
</reference>
<dbReference type="KEGG" id="cagg:HYG79_12100"/>
<evidence type="ECO:0000313" key="1">
    <source>
        <dbReference type="EMBL" id="QLG46055.1"/>
    </source>
</evidence>
<keyword evidence="2" id="KW-1185">Reference proteome</keyword>
<accession>A0A7H9AS82</accession>
<organism evidence="1 2">
    <name type="scientific">Costertonia aggregata</name>
    <dbReference type="NCBI Taxonomy" id="343403"/>
    <lineage>
        <taxon>Bacteria</taxon>
        <taxon>Pseudomonadati</taxon>
        <taxon>Bacteroidota</taxon>
        <taxon>Flavobacteriia</taxon>
        <taxon>Flavobacteriales</taxon>
        <taxon>Flavobacteriaceae</taxon>
        <taxon>Costertonia</taxon>
    </lineage>
</organism>
<dbReference type="AlphaFoldDB" id="A0A7H9AS82"/>
<gene>
    <name evidence="1" type="ORF">HYG79_12100</name>
</gene>
<dbReference type="EMBL" id="CP058595">
    <property type="protein sequence ID" value="QLG46055.1"/>
    <property type="molecule type" value="Genomic_DNA"/>
</dbReference>
<sequence length="177" mass="18638">MCLLNSGRNVPQCKDSIGGLKNAYFINFLEDAFTVENAEATAINAGVAEVFKYGLRNDGNNLSESIVSDKNTGTTTNTQTLTLALAKLDKDTALQVDLMSKGRPIIIVQDRNDNYKIVGLSEGCDLTGSSIDSGGARSDFSGFNLTLTAMESSVAPFLDSATITALEALVSATNIAA</sequence>
<name>A0A7H9AS82_9FLAO</name>